<dbReference type="InterPro" id="IPR023606">
    <property type="entry name" value="CoA-Trfase_III_dom_1_sf"/>
</dbReference>
<dbReference type="Gene3D" id="3.40.50.10540">
    <property type="entry name" value="Crotonobetainyl-coa:carnitine coa-transferase, domain 1"/>
    <property type="match status" value="2"/>
</dbReference>
<accession>A0A2R4XKX2</accession>
<reference evidence="1 2" key="1">
    <citation type="submission" date="2018-04" db="EMBL/GenBank/DDBJ databases">
        <title>Bordetella sp. HZ20 isolated from seawater.</title>
        <authorList>
            <person name="Sun C."/>
        </authorList>
    </citation>
    <scope>NUCLEOTIDE SEQUENCE [LARGE SCALE GENOMIC DNA]</scope>
    <source>
        <strain evidence="1 2">HZ20</strain>
    </source>
</reference>
<proteinExistence type="predicted"/>
<dbReference type="KEGG" id="boz:DBV39_12845"/>
<dbReference type="RefSeq" id="WP_108621863.1">
    <property type="nucleotide sequence ID" value="NZ_CP028901.1"/>
</dbReference>
<name>A0A2R4XKX2_9BURK</name>
<dbReference type="Pfam" id="PF02515">
    <property type="entry name" value="CoA_transf_3"/>
    <property type="match status" value="1"/>
</dbReference>
<dbReference type="GO" id="GO:0003824">
    <property type="term" value="F:catalytic activity"/>
    <property type="evidence" value="ECO:0007669"/>
    <property type="project" value="InterPro"/>
</dbReference>
<dbReference type="InterPro" id="IPR050509">
    <property type="entry name" value="CoA-transferase_III"/>
</dbReference>
<dbReference type="AlphaFoldDB" id="A0A2R4XKX2"/>
<dbReference type="Gene3D" id="3.30.1540.10">
    <property type="entry name" value="formyl-coa transferase, domain 3"/>
    <property type="match status" value="1"/>
</dbReference>
<dbReference type="PANTHER" id="PTHR48228:SF4">
    <property type="entry name" value="BLR3030 PROTEIN"/>
    <property type="match status" value="1"/>
</dbReference>
<dbReference type="EMBL" id="CP028901">
    <property type="protein sequence ID" value="AWB34447.1"/>
    <property type="molecule type" value="Genomic_DNA"/>
</dbReference>
<dbReference type="PANTHER" id="PTHR48228">
    <property type="entry name" value="SUCCINYL-COA--D-CITRAMALATE COA-TRANSFERASE"/>
    <property type="match status" value="1"/>
</dbReference>
<organism evidence="1 2">
    <name type="scientific">Orrella marina</name>
    <dbReference type="NCBI Taxonomy" id="2163011"/>
    <lineage>
        <taxon>Bacteria</taxon>
        <taxon>Pseudomonadati</taxon>
        <taxon>Pseudomonadota</taxon>
        <taxon>Betaproteobacteria</taxon>
        <taxon>Burkholderiales</taxon>
        <taxon>Alcaligenaceae</taxon>
        <taxon>Orrella</taxon>
    </lineage>
</organism>
<dbReference type="OrthoDB" id="9058532at2"/>
<sequence length="465" mass="50472">MSEPTPQHVLNSLWEMTGQPQGILSQLALRADHSLPSLFHVGPVASATISAQALMAAQIWGDRTGQMQTVEVDQRHALACFRSERYLHVDGIANGESHDDLHGFYQTANRQWVQLHTAFPHHREGVLRILGCEPSREAVSAALQRWQAEQLESQLAEAGLVGSAVRTTDQWQRHPQSGALSGLPLFEIQRIGDAPAEPVGRGVDPTQPLSGVRVLDLSRVIAAPVAGRTLAQHGANVLAISAPHLPQVQALLIDTGRGKRQAFLDLRQTQERDQLLELVRQGDVFIQAFRPGGLTQKGMGPEALARVRPGIIYVTLSAYGHTGPWAMRRGYDSLVQSATGIAHAEGMAAGLSGPGKLPCQALDYASGYLAAMGAMVALRRRATEGGSWLVRVSLAQTARWLRQLGERENGLLEPELTLDEVRPWLQTMQTPFGEVAAVAPAEQMAATPARFNQVCVPCGTHEPEW</sequence>
<dbReference type="Proteomes" id="UP000244571">
    <property type="component" value="Chromosome"/>
</dbReference>
<evidence type="ECO:0000313" key="1">
    <source>
        <dbReference type="EMBL" id="AWB34447.1"/>
    </source>
</evidence>
<keyword evidence="2" id="KW-1185">Reference proteome</keyword>
<protein>
    <submittedName>
        <fullName evidence="1">Carnitine dehydratase</fullName>
    </submittedName>
</protein>
<gene>
    <name evidence="1" type="ORF">DBV39_12845</name>
</gene>
<dbReference type="InterPro" id="IPR044855">
    <property type="entry name" value="CoA-Trfase_III_dom3_sf"/>
</dbReference>
<dbReference type="SUPFAM" id="SSF89796">
    <property type="entry name" value="CoA-transferase family III (CaiB/BaiF)"/>
    <property type="match status" value="2"/>
</dbReference>
<evidence type="ECO:0000313" key="2">
    <source>
        <dbReference type="Proteomes" id="UP000244571"/>
    </source>
</evidence>
<dbReference type="InterPro" id="IPR003673">
    <property type="entry name" value="CoA-Trfase_fam_III"/>
</dbReference>